<gene>
    <name evidence="1" type="ORF">R3P38DRAFT_2551269</name>
</gene>
<keyword evidence="2" id="KW-1185">Reference proteome</keyword>
<proteinExistence type="predicted"/>
<reference evidence="1 2" key="1">
    <citation type="journal article" date="2024" name="J Genomics">
        <title>Draft genome sequencing and assembly of Favolaschia claudopus CIRM-BRFM 2984 isolated from oak limbs.</title>
        <authorList>
            <person name="Navarro D."/>
            <person name="Drula E."/>
            <person name="Chaduli D."/>
            <person name="Cazenave R."/>
            <person name="Ahrendt S."/>
            <person name="Wang J."/>
            <person name="Lipzen A."/>
            <person name="Daum C."/>
            <person name="Barry K."/>
            <person name="Grigoriev I.V."/>
            <person name="Favel A."/>
            <person name="Rosso M.N."/>
            <person name="Martin F."/>
        </authorList>
    </citation>
    <scope>NUCLEOTIDE SEQUENCE [LARGE SCALE GENOMIC DNA]</scope>
    <source>
        <strain evidence="1 2">CIRM-BRFM 2984</strain>
    </source>
</reference>
<dbReference type="Proteomes" id="UP001362999">
    <property type="component" value="Unassembled WGS sequence"/>
</dbReference>
<organism evidence="1 2">
    <name type="scientific">Favolaschia claudopus</name>
    <dbReference type="NCBI Taxonomy" id="2862362"/>
    <lineage>
        <taxon>Eukaryota</taxon>
        <taxon>Fungi</taxon>
        <taxon>Dikarya</taxon>
        <taxon>Basidiomycota</taxon>
        <taxon>Agaricomycotina</taxon>
        <taxon>Agaricomycetes</taxon>
        <taxon>Agaricomycetidae</taxon>
        <taxon>Agaricales</taxon>
        <taxon>Marasmiineae</taxon>
        <taxon>Mycenaceae</taxon>
        <taxon>Favolaschia</taxon>
    </lineage>
</organism>
<comment type="caution">
    <text evidence="1">The sequence shown here is derived from an EMBL/GenBank/DDBJ whole genome shotgun (WGS) entry which is preliminary data.</text>
</comment>
<accession>A0AAW0AHY6</accession>
<protein>
    <submittedName>
        <fullName evidence="1">Uncharacterized protein</fullName>
    </submittedName>
</protein>
<evidence type="ECO:0000313" key="1">
    <source>
        <dbReference type="EMBL" id="KAK7008535.1"/>
    </source>
</evidence>
<dbReference type="AlphaFoldDB" id="A0AAW0AHY6"/>
<dbReference type="EMBL" id="JAWWNJ010000067">
    <property type="protein sequence ID" value="KAK7008535.1"/>
    <property type="molecule type" value="Genomic_DNA"/>
</dbReference>
<sequence>MDQLVSRNIAHPPFLRSVFSTAVLEFGSARTSGRKNPDAAIETLEAITPLGVWDRIKGGQLVLPTQGLIIETRPGQTYLIASATTPYYFTAVQPGEWQFLFRQYCSDGIFRWLSKGGLTDAQFSMESTKAQRDAWVEQRRVFGRESIKFFSKRRDIFTL</sequence>
<evidence type="ECO:0000313" key="2">
    <source>
        <dbReference type="Proteomes" id="UP001362999"/>
    </source>
</evidence>
<name>A0AAW0AHY6_9AGAR</name>